<evidence type="ECO:0000256" key="1">
    <source>
        <dbReference type="ARBA" id="ARBA00004141"/>
    </source>
</evidence>
<organism evidence="7 8">
    <name type="scientific">Actinia tenebrosa</name>
    <name type="common">Australian red waratah sea anemone</name>
    <dbReference type="NCBI Taxonomy" id="6105"/>
    <lineage>
        <taxon>Eukaryota</taxon>
        <taxon>Metazoa</taxon>
        <taxon>Cnidaria</taxon>
        <taxon>Anthozoa</taxon>
        <taxon>Hexacorallia</taxon>
        <taxon>Actiniaria</taxon>
        <taxon>Actiniidae</taxon>
        <taxon>Actinia</taxon>
    </lineage>
</organism>
<keyword evidence="4 5" id="KW-0472">Membrane</keyword>
<evidence type="ECO:0000256" key="2">
    <source>
        <dbReference type="ARBA" id="ARBA00022692"/>
    </source>
</evidence>
<dbReference type="AlphaFoldDB" id="A0A6P8H8A4"/>
<keyword evidence="3 5" id="KW-1133">Transmembrane helix</keyword>
<dbReference type="GO" id="GO:0006506">
    <property type="term" value="P:GPI anchor biosynthetic process"/>
    <property type="evidence" value="ECO:0007669"/>
    <property type="project" value="InterPro"/>
</dbReference>
<dbReference type="GeneID" id="116288781"/>
<sequence length="362" mass="41612">MPLFSFKKLAVSKACLVILILTVVIGDYLSFYKTSVTWKIPDREEDGSLCVLAVSDPQIQGFNGELPSILGYITRWDADRYLSHAFEAAVKFVKPDVIIFLGDLLDEGFESTNEEFSVYTQRFDRIFNVPNDIHKIYLAGDNDIGGEGPDVLSSQTVGRFTKHFGPLNDIINIKSFQFVKINTVSFLRFSVPAYKEEKETYNATLQFIHGISSRMKDDTTTIVLAHAPLPNMPSDLYHEFISKTKPKISLAGHLHKHLQVYHRIKNPVATFWEYVIPTCSYRMGTRQIGFGVLIVENNAKPKLSILKLPDRYFYLFGHLLLSCFTLFVLIIRFARRFLMSLIWKAIRLLKKVFRKHIMRKNL</sequence>
<dbReference type="InterPro" id="IPR029052">
    <property type="entry name" value="Metallo-depent_PP-like"/>
</dbReference>
<dbReference type="InterPro" id="IPR033308">
    <property type="entry name" value="PGAP5/Cdc1/Ted1"/>
</dbReference>
<dbReference type="Gene3D" id="3.60.21.10">
    <property type="match status" value="1"/>
</dbReference>
<gene>
    <name evidence="8" type="primary">LOC116288781</name>
</gene>
<evidence type="ECO:0000259" key="6">
    <source>
        <dbReference type="Pfam" id="PF00149"/>
    </source>
</evidence>
<evidence type="ECO:0000256" key="3">
    <source>
        <dbReference type="ARBA" id="ARBA00022989"/>
    </source>
</evidence>
<dbReference type="Pfam" id="PF00149">
    <property type="entry name" value="Metallophos"/>
    <property type="match status" value="1"/>
</dbReference>
<evidence type="ECO:0000313" key="7">
    <source>
        <dbReference type="Proteomes" id="UP000515163"/>
    </source>
</evidence>
<evidence type="ECO:0000313" key="8">
    <source>
        <dbReference type="RefSeq" id="XP_031551473.1"/>
    </source>
</evidence>
<dbReference type="GO" id="GO:0016787">
    <property type="term" value="F:hydrolase activity"/>
    <property type="evidence" value="ECO:0007669"/>
    <property type="project" value="InterPro"/>
</dbReference>
<dbReference type="GO" id="GO:0005783">
    <property type="term" value="C:endoplasmic reticulum"/>
    <property type="evidence" value="ECO:0007669"/>
    <property type="project" value="TreeGrafter"/>
</dbReference>
<dbReference type="RefSeq" id="XP_031551473.1">
    <property type="nucleotide sequence ID" value="XM_031695613.1"/>
</dbReference>
<dbReference type="SUPFAM" id="SSF56300">
    <property type="entry name" value="Metallo-dependent phosphatases"/>
    <property type="match status" value="1"/>
</dbReference>
<comment type="subcellular location">
    <subcellularLocation>
        <location evidence="1">Membrane</location>
        <topology evidence="1">Multi-pass membrane protein</topology>
    </subcellularLocation>
</comment>
<dbReference type="OrthoDB" id="5977743at2759"/>
<dbReference type="PANTHER" id="PTHR13315:SF4">
    <property type="entry name" value="METALLOPHOSPHOESTERASE, ISOFORM E"/>
    <property type="match status" value="1"/>
</dbReference>
<dbReference type="PANTHER" id="PTHR13315">
    <property type="entry name" value="METALLO PHOSPHOESTERASE RELATED"/>
    <property type="match status" value="1"/>
</dbReference>
<proteinExistence type="predicted"/>
<dbReference type="Proteomes" id="UP000515163">
    <property type="component" value="Unplaced"/>
</dbReference>
<dbReference type="InterPro" id="IPR004843">
    <property type="entry name" value="Calcineurin-like_PHP"/>
</dbReference>
<feature type="transmembrane region" description="Helical" evidence="5">
    <location>
        <begin position="312"/>
        <end position="334"/>
    </location>
</feature>
<accession>A0A6P8H8A4</accession>
<dbReference type="InParanoid" id="A0A6P8H8A4"/>
<protein>
    <submittedName>
        <fullName evidence="8">Metallophosphoesterase 1-like</fullName>
    </submittedName>
</protein>
<keyword evidence="2 5" id="KW-0812">Transmembrane</keyword>
<keyword evidence="7" id="KW-1185">Reference proteome</keyword>
<feature type="domain" description="Calcineurin-like phosphoesterase" evidence="6">
    <location>
        <begin position="51"/>
        <end position="256"/>
    </location>
</feature>
<dbReference type="GO" id="GO:0016020">
    <property type="term" value="C:membrane"/>
    <property type="evidence" value="ECO:0007669"/>
    <property type="project" value="UniProtKB-SubCell"/>
</dbReference>
<reference evidence="8" key="1">
    <citation type="submission" date="2025-08" db="UniProtKB">
        <authorList>
            <consortium name="RefSeq"/>
        </authorList>
    </citation>
    <scope>IDENTIFICATION</scope>
    <source>
        <tissue evidence="8">Tentacle</tissue>
    </source>
</reference>
<evidence type="ECO:0000256" key="5">
    <source>
        <dbReference type="SAM" id="Phobius"/>
    </source>
</evidence>
<dbReference type="KEGG" id="aten:116288781"/>
<name>A0A6P8H8A4_ACTTE</name>
<evidence type="ECO:0000256" key="4">
    <source>
        <dbReference type="ARBA" id="ARBA00023136"/>
    </source>
</evidence>